<name>A0A3B9GVC9_9PROT</name>
<dbReference type="Gene3D" id="3.40.50.12240">
    <property type="match status" value="1"/>
</dbReference>
<dbReference type="GO" id="GO:1902600">
    <property type="term" value="P:proton transmembrane transport"/>
    <property type="evidence" value="ECO:0007669"/>
    <property type="project" value="InterPro"/>
</dbReference>
<sequence>MGTASPSFTLFSLWGTITDVAPGMVRIAGISELAGVGNEIVIEKQGTSILGEILSISGESVTALLYSPCDAIRIGDAVQIQQEPRIEPGDHWLGQIINYRGDITGATAPVVPLRATNRRLNTAPLPAHARRGIGGRLATGWMVTDTMLPICQGQ</sequence>
<protein>
    <submittedName>
        <fullName evidence="7">Flagellum-specific ATP synthase FliI</fullName>
    </submittedName>
</protein>
<comment type="caution">
    <text evidence="7">The sequence shown here is derived from an EMBL/GenBank/DDBJ whole genome shotgun (WGS) entry which is preliminary data.</text>
</comment>
<keyword evidence="3" id="KW-0547">Nucleotide-binding</keyword>
<evidence type="ECO:0000256" key="5">
    <source>
        <dbReference type="ARBA" id="ARBA00023310"/>
    </source>
</evidence>
<evidence type="ECO:0000313" key="8">
    <source>
        <dbReference type="Proteomes" id="UP000259610"/>
    </source>
</evidence>
<evidence type="ECO:0000256" key="1">
    <source>
        <dbReference type="ARBA" id="ARBA00008936"/>
    </source>
</evidence>
<reference evidence="7 8" key="1">
    <citation type="journal article" date="2018" name="Nat. Biotechnol.">
        <title>A standardized bacterial taxonomy based on genome phylogeny substantially revises the tree of life.</title>
        <authorList>
            <person name="Parks D.H."/>
            <person name="Chuvochina M."/>
            <person name="Waite D.W."/>
            <person name="Rinke C."/>
            <person name="Skarshewski A."/>
            <person name="Chaumeil P.A."/>
            <person name="Hugenholtz P."/>
        </authorList>
    </citation>
    <scope>NUCLEOTIDE SEQUENCE [LARGE SCALE GENOMIC DNA]</scope>
    <source>
        <strain evidence="7">UBA8733</strain>
    </source>
</reference>
<dbReference type="GO" id="GO:0016469">
    <property type="term" value="C:proton-transporting two-sector ATPase complex"/>
    <property type="evidence" value="ECO:0007669"/>
    <property type="project" value="UniProtKB-ARBA"/>
</dbReference>
<keyword evidence="5" id="KW-0066">ATP synthesis</keyword>
<dbReference type="AlphaFoldDB" id="A0A3B9GVC9"/>
<comment type="similarity">
    <text evidence="1">Belongs to the ATPase alpha/beta chains family.</text>
</comment>
<dbReference type="SUPFAM" id="SSF50615">
    <property type="entry name" value="N-terminal domain of alpha and beta subunits of F1 ATP synthase"/>
    <property type="match status" value="1"/>
</dbReference>
<dbReference type="EMBL" id="DMAN01000094">
    <property type="protein sequence ID" value="HAE26391.1"/>
    <property type="molecule type" value="Genomic_DNA"/>
</dbReference>
<feature type="domain" description="ATPase F1/V1/A1 complex alpha/beta subunit N-terminal" evidence="6">
    <location>
        <begin position="28"/>
        <end position="79"/>
    </location>
</feature>
<evidence type="ECO:0000256" key="3">
    <source>
        <dbReference type="ARBA" id="ARBA00022741"/>
    </source>
</evidence>
<organism evidence="7 8">
    <name type="scientific">Hyphomonas adhaerens</name>
    <dbReference type="NCBI Taxonomy" id="81029"/>
    <lineage>
        <taxon>Bacteria</taxon>
        <taxon>Pseudomonadati</taxon>
        <taxon>Pseudomonadota</taxon>
        <taxon>Alphaproteobacteria</taxon>
        <taxon>Hyphomonadales</taxon>
        <taxon>Hyphomonadaceae</taxon>
        <taxon>Hyphomonas</taxon>
    </lineage>
</organism>
<dbReference type="GO" id="GO:0006754">
    <property type="term" value="P:ATP biosynthetic process"/>
    <property type="evidence" value="ECO:0007669"/>
    <property type="project" value="UniProtKB-KW"/>
</dbReference>
<dbReference type="Proteomes" id="UP000259610">
    <property type="component" value="Unassembled WGS sequence"/>
</dbReference>
<accession>A0A3B9GVC9</accession>
<dbReference type="Pfam" id="PF02874">
    <property type="entry name" value="ATP-synt_ab_N"/>
    <property type="match status" value="1"/>
</dbReference>
<dbReference type="GO" id="GO:1902495">
    <property type="term" value="C:transmembrane transporter complex"/>
    <property type="evidence" value="ECO:0007669"/>
    <property type="project" value="UniProtKB-ARBA"/>
</dbReference>
<evidence type="ECO:0000256" key="2">
    <source>
        <dbReference type="ARBA" id="ARBA00022448"/>
    </source>
</evidence>
<dbReference type="InterPro" id="IPR004100">
    <property type="entry name" value="ATPase_F1/V1/A1_a/bsu_N"/>
</dbReference>
<gene>
    <name evidence="7" type="primary">fliI</name>
    <name evidence="7" type="ORF">DCG58_04470</name>
</gene>
<proteinExistence type="inferred from homology"/>
<dbReference type="InterPro" id="IPR036121">
    <property type="entry name" value="ATPase_F1/V1/A1_a/bsu_N_sf"/>
</dbReference>
<evidence type="ECO:0000313" key="7">
    <source>
        <dbReference type="EMBL" id="HAE26391.1"/>
    </source>
</evidence>
<keyword evidence="2" id="KW-0813">Transport</keyword>
<dbReference type="GO" id="GO:0005524">
    <property type="term" value="F:ATP binding"/>
    <property type="evidence" value="ECO:0007669"/>
    <property type="project" value="UniProtKB-KW"/>
</dbReference>
<evidence type="ECO:0000259" key="6">
    <source>
        <dbReference type="Pfam" id="PF02874"/>
    </source>
</evidence>
<evidence type="ECO:0000256" key="4">
    <source>
        <dbReference type="ARBA" id="ARBA00022840"/>
    </source>
</evidence>
<keyword evidence="4" id="KW-0067">ATP-binding</keyword>
<feature type="non-terminal residue" evidence="7">
    <location>
        <position position="154"/>
    </location>
</feature>